<dbReference type="InterPro" id="IPR036412">
    <property type="entry name" value="HAD-like_sf"/>
</dbReference>
<evidence type="ECO:0000313" key="1">
    <source>
        <dbReference type="EMBL" id="KAF5372986.1"/>
    </source>
</evidence>
<protein>
    <recommendedName>
        <fullName evidence="3">PNK3P-domain-containing protein</fullName>
    </recommendedName>
</protein>
<dbReference type="Proteomes" id="UP000559256">
    <property type="component" value="Unassembled WGS sequence"/>
</dbReference>
<accession>A0A8H5GXN5</accession>
<dbReference type="InterPro" id="IPR023214">
    <property type="entry name" value="HAD_sf"/>
</dbReference>
<sequence length="441" mass="50430">MSSVAGQYITRSVSLLNRVCAGPSNKKRTIDQGSELSEGSKRKKIHPFFTKATTTQESDSTSFQWQKPLGVHGTCLHGVNLSPISSNKVAAFDLDGTLIKNLKGSLWEWWREMVPSRLKELHNEGFSIIIISNQALKPAALVNWKRKIESFAASMSSTPFQLFAATAKDNYRKPMLGMWQELTRIYKKDGVEIDKSNSFYIGDAAGRLYPGGKADFAATDRKWAMNVELPFYTPEEFFLDRPPHANLKLEGFNVSSLVELPRIAPTNLPLIPESNQPEIVLFVGYPALGKTTFYREFFEPLSYKHINQDTLGTRTKCIKAVQEAVENGHSYNTNRDRQTRKYYVDVANRLKVPIRCFLFAGSMALAWHNNLYRAYNLPPSVREKETQREILPYLAFTSFKNNFEEPELSEGFSEIRQVNWSFQGSEEERKYWSMWLQLEGK</sequence>
<dbReference type="PANTHER" id="PTHR12083">
    <property type="entry name" value="BIFUNCTIONAL POLYNUCLEOTIDE PHOSPHATASE/KINASE"/>
    <property type="match status" value="1"/>
</dbReference>
<dbReference type="GO" id="GO:0003690">
    <property type="term" value="F:double-stranded DNA binding"/>
    <property type="evidence" value="ECO:0007669"/>
    <property type="project" value="TreeGrafter"/>
</dbReference>
<dbReference type="NCBIfam" id="TIGR01664">
    <property type="entry name" value="DNA-3'-Pase"/>
    <property type="match status" value="1"/>
</dbReference>
<dbReference type="SUPFAM" id="SSF52540">
    <property type="entry name" value="P-loop containing nucleoside triphosphate hydrolases"/>
    <property type="match status" value="1"/>
</dbReference>
<dbReference type="SUPFAM" id="SSF56784">
    <property type="entry name" value="HAD-like"/>
    <property type="match status" value="1"/>
</dbReference>
<dbReference type="InterPro" id="IPR027417">
    <property type="entry name" value="P-loop_NTPase"/>
</dbReference>
<dbReference type="Gene3D" id="3.40.50.1000">
    <property type="entry name" value="HAD superfamily/HAD-like"/>
    <property type="match status" value="1"/>
</dbReference>
<reference evidence="1 2" key="1">
    <citation type="journal article" date="2020" name="ISME J.">
        <title>Uncovering the hidden diversity of litter-decomposition mechanisms in mushroom-forming fungi.</title>
        <authorList>
            <person name="Floudas D."/>
            <person name="Bentzer J."/>
            <person name="Ahren D."/>
            <person name="Johansson T."/>
            <person name="Persson P."/>
            <person name="Tunlid A."/>
        </authorList>
    </citation>
    <scope>NUCLEOTIDE SEQUENCE [LARGE SCALE GENOMIC DNA]</scope>
    <source>
        <strain evidence="1 2">CBS 291.85</strain>
    </source>
</reference>
<dbReference type="EMBL" id="JAACJM010000004">
    <property type="protein sequence ID" value="KAF5372986.1"/>
    <property type="molecule type" value="Genomic_DNA"/>
</dbReference>
<name>A0A8H5GXN5_9AGAR</name>
<gene>
    <name evidence="1" type="ORF">D9758_001788</name>
</gene>
<dbReference type="FunFam" id="3.40.50.300:FF:000737">
    <property type="entry name" value="Bifunctional polynucleotide phosphatase/kinase"/>
    <property type="match status" value="1"/>
</dbReference>
<dbReference type="OrthoDB" id="19045at2759"/>
<dbReference type="AlphaFoldDB" id="A0A8H5GXN5"/>
<organism evidence="1 2">
    <name type="scientific">Tetrapyrgos nigripes</name>
    <dbReference type="NCBI Taxonomy" id="182062"/>
    <lineage>
        <taxon>Eukaryota</taxon>
        <taxon>Fungi</taxon>
        <taxon>Dikarya</taxon>
        <taxon>Basidiomycota</taxon>
        <taxon>Agaricomycotina</taxon>
        <taxon>Agaricomycetes</taxon>
        <taxon>Agaricomycetidae</taxon>
        <taxon>Agaricales</taxon>
        <taxon>Marasmiineae</taxon>
        <taxon>Marasmiaceae</taxon>
        <taxon>Tetrapyrgos</taxon>
    </lineage>
</organism>
<dbReference type="InterPro" id="IPR006551">
    <property type="entry name" value="Polynucleotide_phosphatase"/>
</dbReference>
<dbReference type="Gene3D" id="3.40.50.300">
    <property type="entry name" value="P-loop containing nucleotide triphosphate hydrolases"/>
    <property type="match status" value="1"/>
</dbReference>
<evidence type="ECO:0000313" key="2">
    <source>
        <dbReference type="Proteomes" id="UP000559256"/>
    </source>
</evidence>
<evidence type="ECO:0008006" key="3">
    <source>
        <dbReference type="Google" id="ProtNLM"/>
    </source>
</evidence>
<dbReference type="PANTHER" id="PTHR12083:SF9">
    <property type="entry name" value="BIFUNCTIONAL POLYNUCLEOTIDE PHOSPHATASE_KINASE"/>
    <property type="match status" value="1"/>
</dbReference>
<dbReference type="GO" id="GO:0046403">
    <property type="term" value="F:polynucleotide 3'-phosphatase activity"/>
    <property type="evidence" value="ECO:0007669"/>
    <property type="project" value="TreeGrafter"/>
</dbReference>
<comment type="caution">
    <text evidence="1">The sequence shown here is derived from an EMBL/GenBank/DDBJ whole genome shotgun (WGS) entry which is preliminary data.</text>
</comment>
<keyword evidence="2" id="KW-1185">Reference proteome</keyword>
<dbReference type="NCBIfam" id="TIGR01662">
    <property type="entry name" value="HAD-SF-IIIA"/>
    <property type="match status" value="1"/>
</dbReference>
<dbReference type="InterPro" id="IPR013954">
    <property type="entry name" value="PNK3P"/>
</dbReference>
<dbReference type="InterPro" id="IPR006549">
    <property type="entry name" value="HAD-SF_hydro_IIIA"/>
</dbReference>
<proteinExistence type="predicted"/>
<dbReference type="GO" id="GO:0046404">
    <property type="term" value="F:ATP-dependent polydeoxyribonucleotide 5'-hydroxyl-kinase activity"/>
    <property type="evidence" value="ECO:0007669"/>
    <property type="project" value="TreeGrafter"/>
</dbReference>
<dbReference type="Pfam" id="PF08645">
    <property type="entry name" value="PNK3P"/>
    <property type="match status" value="1"/>
</dbReference>
<dbReference type="GO" id="GO:0006281">
    <property type="term" value="P:DNA repair"/>
    <property type="evidence" value="ECO:0007669"/>
    <property type="project" value="TreeGrafter"/>
</dbReference>